<organism evidence="9 10">
    <name type="scientific">Cocos nucifera</name>
    <name type="common">Coconut palm</name>
    <dbReference type="NCBI Taxonomy" id="13894"/>
    <lineage>
        <taxon>Eukaryota</taxon>
        <taxon>Viridiplantae</taxon>
        <taxon>Streptophyta</taxon>
        <taxon>Embryophyta</taxon>
        <taxon>Tracheophyta</taxon>
        <taxon>Spermatophyta</taxon>
        <taxon>Magnoliopsida</taxon>
        <taxon>Liliopsida</taxon>
        <taxon>Arecaceae</taxon>
        <taxon>Arecoideae</taxon>
        <taxon>Cocoseae</taxon>
        <taxon>Attaleinae</taxon>
        <taxon>Cocos</taxon>
    </lineage>
</organism>
<evidence type="ECO:0000256" key="7">
    <source>
        <dbReference type="SAM" id="SignalP"/>
    </source>
</evidence>
<dbReference type="InterPro" id="IPR018097">
    <property type="entry name" value="EGF_Ca-bd_CS"/>
</dbReference>
<dbReference type="InterPro" id="IPR000742">
    <property type="entry name" value="EGF"/>
</dbReference>
<evidence type="ECO:0000256" key="3">
    <source>
        <dbReference type="ARBA" id="ARBA00022729"/>
    </source>
</evidence>
<evidence type="ECO:0000256" key="2">
    <source>
        <dbReference type="ARBA" id="ARBA00022536"/>
    </source>
</evidence>
<dbReference type="GO" id="GO:0016020">
    <property type="term" value="C:membrane"/>
    <property type="evidence" value="ECO:0007669"/>
    <property type="project" value="UniProtKB-SubCell"/>
</dbReference>
<keyword evidence="5" id="KW-1015">Disulfide bond</keyword>
<dbReference type="PANTHER" id="PTHR33491">
    <property type="entry name" value="OSJNBA0016N04.9 PROTEIN"/>
    <property type="match status" value="1"/>
</dbReference>
<keyword evidence="10" id="KW-1185">Reference proteome</keyword>
<dbReference type="Pfam" id="PF07714">
    <property type="entry name" value="PK_Tyr_Ser-Thr"/>
    <property type="match status" value="1"/>
</dbReference>
<reference evidence="9" key="1">
    <citation type="journal article" date="2017" name="Gigascience">
        <title>The genome draft of coconut (Cocos nucifera).</title>
        <authorList>
            <person name="Xiao Y."/>
            <person name="Xu P."/>
            <person name="Fan H."/>
            <person name="Baudouin L."/>
            <person name="Xia W."/>
            <person name="Bocs S."/>
            <person name="Xu J."/>
            <person name="Li Q."/>
            <person name="Guo A."/>
            <person name="Zhou L."/>
            <person name="Li J."/>
            <person name="Wu Y."/>
            <person name="Ma Z."/>
            <person name="Armero A."/>
            <person name="Issali A.E."/>
            <person name="Liu N."/>
            <person name="Peng M."/>
            <person name="Yang Y."/>
        </authorList>
    </citation>
    <scope>NUCLEOTIDE SEQUENCE</scope>
    <source>
        <tissue evidence="9">Spear leaf of Hainan Tall coconut</tissue>
    </source>
</reference>
<dbReference type="FunFam" id="2.10.25.10:FF:000628">
    <property type="entry name" value="Wall-associated receptor kinase 2"/>
    <property type="match status" value="1"/>
</dbReference>
<dbReference type="InterPro" id="IPR001245">
    <property type="entry name" value="Ser-Thr/Tyr_kinase_cat_dom"/>
</dbReference>
<keyword evidence="2 6" id="KW-0245">EGF-like domain</keyword>
<dbReference type="AlphaFoldDB" id="A0A8K0IDM1"/>
<feature type="chain" id="PRO_5035429322" description="EGF-like domain-containing protein" evidence="7">
    <location>
        <begin position="25"/>
        <end position="504"/>
    </location>
</feature>
<evidence type="ECO:0000259" key="8">
    <source>
        <dbReference type="PROSITE" id="PS50026"/>
    </source>
</evidence>
<dbReference type="Pfam" id="PF13947">
    <property type="entry name" value="GUB_WAK_bind"/>
    <property type="match status" value="1"/>
</dbReference>
<dbReference type="SUPFAM" id="SSF57196">
    <property type="entry name" value="EGF/Laminin"/>
    <property type="match status" value="1"/>
</dbReference>
<proteinExistence type="predicted"/>
<accession>A0A8K0IDM1</accession>
<feature type="domain" description="EGF-like" evidence="8">
    <location>
        <begin position="296"/>
        <end position="337"/>
    </location>
</feature>
<name>A0A8K0IDM1_COCNU</name>
<evidence type="ECO:0000256" key="1">
    <source>
        <dbReference type="ARBA" id="ARBA00004167"/>
    </source>
</evidence>
<dbReference type="OrthoDB" id="1932705at2759"/>
<dbReference type="EMBL" id="CM017878">
    <property type="protein sequence ID" value="KAG1353936.1"/>
    <property type="molecule type" value="Genomic_DNA"/>
</dbReference>
<dbReference type="Gene3D" id="2.10.25.10">
    <property type="entry name" value="Laminin"/>
    <property type="match status" value="2"/>
</dbReference>
<evidence type="ECO:0000256" key="4">
    <source>
        <dbReference type="ARBA" id="ARBA00022737"/>
    </source>
</evidence>
<dbReference type="Proteomes" id="UP000797356">
    <property type="component" value="Chromosome 7"/>
</dbReference>
<reference evidence="9" key="2">
    <citation type="submission" date="2019-07" db="EMBL/GenBank/DDBJ databases">
        <authorList>
            <person name="Yang Y."/>
            <person name="Bocs S."/>
            <person name="Baudouin L."/>
        </authorList>
    </citation>
    <scope>NUCLEOTIDE SEQUENCE</scope>
    <source>
        <tissue evidence="9">Spear leaf of Hainan Tall coconut</tissue>
    </source>
</reference>
<keyword evidence="4" id="KW-0677">Repeat</keyword>
<dbReference type="InterPro" id="IPR000152">
    <property type="entry name" value="EGF-type_Asp/Asn_hydroxyl_site"/>
</dbReference>
<dbReference type="InterPro" id="IPR011009">
    <property type="entry name" value="Kinase-like_dom_sf"/>
</dbReference>
<dbReference type="InterPro" id="IPR001881">
    <property type="entry name" value="EGF-like_Ca-bd_dom"/>
</dbReference>
<dbReference type="GO" id="GO:0004672">
    <property type="term" value="F:protein kinase activity"/>
    <property type="evidence" value="ECO:0007669"/>
    <property type="project" value="InterPro"/>
</dbReference>
<gene>
    <name evidence="9" type="ORF">COCNU_07G000480</name>
</gene>
<dbReference type="CDD" id="cd00054">
    <property type="entry name" value="EGF_CA"/>
    <property type="match status" value="1"/>
</dbReference>
<evidence type="ECO:0000313" key="10">
    <source>
        <dbReference type="Proteomes" id="UP000797356"/>
    </source>
</evidence>
<dbReference type="SMART" id="SM00179">
    <property type="entry name" value="EGF_CA"/>
    <property type="match status" value="1"/>
</dbReference>
<dbReference type="Gene3D" id="1.10.510.10">
    <property type="entry name" value="Transferase(Phosphotransferase) domain 1"/>
    <property type="match status" value="1"/>
</dbReference>
<dbReference type="InterPro" id="IPR025287">
    <property type="entry name" value="WAK_GUB"/>
</dbReference>
<sequence>MGAWMLLCHSLLALLIAVTASALADTLPRCPPKCGDVDIPYPFGIGPNCSFPARGFALTCNDTGNGVRKPFLTNVEFINVSLLPAQARIYNQISWQCYNATYADVSYSTWYLQFIGEPYRFSDTDNKFTVVGCDNLAYISGQNQKEISYTSGCLSICYSSEGLTNGSCSGIGCCQTSIPKGINYYNVTFDGNFNNSRVWKFNPCSFAVLAEVDWFSFSTAYITTRELNETNGGRAPVVLDWAIGNETCEVAQRNTTSYACLSKNSKCFNSSNGSGYLCNCSSGYKGNPYLADGCQDIDECTLKDEYPCNGICTNIPGDYLCKCPPGTKGDPKYGTCNPDHGNLSTSVKLVIGNPSLTCQLTAKSDVYSFGVVLLELLTGRKAIYFEGSDEEKSLSSSFLSAMKEDRLLQLLDTHIKNEEDVELIGEAAELARQCLNVRGEDRPTMKEVADDLDRLRKFKQHPFLQHNSEEIESLLGQPSSYTENEISGYYSIETKAALDIECGR</sequence>
<evidence type="ECO:0000313" key="9">
    <source>
        <dbReference type="EMBL" id="KAG1353936.1"/>
    </source>
</evidence>
<comment type="caution">
    <text evidence="6">Lacks conserved residue(s) required for the propagation of feature annotation.</text>
</comment>
<dbReference type="SMART" id="SM00181">
    <property type="entry name" value="EGF"/>
    <property type="match status" value="2"/>
</dbReference>
<evidence type="ECO:0000256" key="6">
    <source>
        <dbReference type="PROSITE-ProRule" id="PRU00076"/>
    </source>
</evidence>
<dbReference type="PROSITE" id="PS50026">
    <property type="entry name" value="EGF_3"/>
    <property type="match status" value="1"/>
</dbReference>
<evidence type="ECO:0000256" key="5">
    <source>
        <dbReference type="ARBA" id="ARBA00023157"/>
    </source>
</evidence>
<dbReference type="PROSITE" id="PS00010">
    <property type="entry name" value="ASX_HYDROXYL"/>
    <property type="match status" value="1"/>
</dbReference>
<comment type="subcellular location">
    <subcellularLocation>
        <location evidence="1">Membrane</location>
        <topology evidence="1">Single-pass membrane protein</topology>
    </subcellularLocation>
</comment>
<protein>
    <recommendedName>
        <fullName evidence="8">EGF-like domain-containing protein</fullName>
    </recommendedName>
</protein>
<dbReference type="FunFam" id="2.10.25.10:FF:000038">
    <property type="entry name" value="Fibrillin 2"/>
    <property type="match status" value="1"/>
</dbReference>
<keyword evidence="3 7" id="KW-0732">Signal</keyword>
<dbReference type="PROSITE" id="PS01187">
    <property type="entry name" value="EGF_CA"/>
    <property type="match status" value="1"/>
</dbReference>
<comment type="caution">
    <text evidence="9">The sequence shown here is derived from an EMBL/GenBank/DDBJ whole genome shotgun (WGS) entry which is preliminary data.</text>
</comment>
<dbReference type="SUPFAM" id="SSF56112">
    <property type="entry name" value="Protein kinase-like (PK-like)"/>
    <property type="match status" value="1"/>
</dbReference>
<feature type="signal peptide" evidence="7">
    <location>
        <begin position="1"/>
        <end position="24"/>
    </location>
</feature>
<dbReference type="GO" id="GO:0030247">
    <property type="term" value="F:polysaccharide binding"/>
    <property type="evidence" value="ECO:0007669"/>
    <property type="project" value="InterPro"/>
</dbReference>
<dbReference type="GO" id="GO:0005509">
    <property type="term" value="F:calcium ion binding"/>
    <property type="evidence" value="ECO:0007669"/>
    <property type="project" value="InterPro"/>
</dbReference>